<evidence type="ECO:0000313" key="2">
    <source>
        <dbReference type="EMBL" id="MCZ0963900.1"/>
    </source>
</evidence>
<gene>
    <name evidence="2" type="ORF">OU682_20090</name>
</gene>
<feature type="transmembrane region" description="Helical" evidence="1">
    <location>
        <begin position="12"/>
        <end position="30"/>
    </location>
</feature>
<keyword evidence="1" id="KW-1133">Transmembrane helix</keyword>
<evidence type="ECO:0000256" key="1">
    <source>
        <dbReference type="SAM" id="Phobius"/>
    </source>
</evidence>
<organism evidence="2 3">
    <name type="scientific">Paracoccus benzoatiresistens</name>
    <dbReference type="NCBI Taxonomy" id="2997341"/>
    <lineage>
        <taxon>Bacteria</taxon>
        <taxon>Pseudomonadati</taxon>
        <taxon>Pseudomonadota</taxon>
        <taxon>Alphaproteobacteria</taxon>
        <taxon>Rhodobacterales</taxon>
        <taxon>Paracoccaceae</taxon>
        <taxon>Paracoccus</taxon>
    </lineage>
</organism>
<protein>
    <submittedName>
        <fullName evidence="2">Uncharacterized protein</fullName>
    </submittedName>
</protein>
<comment type="caution">
    <text evidence="2">The sequence shown here is derived from an EMBL/GenBank/DDBJ whole genome shotgun (WGS) entry which is preliminary data.</text>
</comment>
<keyword evidence="3" id="KW-1185">Reference proteome</keyword>
<evidence type="ECO:0000313" key="3">
    <source>
        <dbReference type="Proteomes" id="UP001149822"/>
    </source>
</evidence>
<sequence>MSLAEFIKEVGGGLAGVVIVVQGWFNWIQYKRNSELQDKMLAMAETSVRESRDLLTDTNKTTSANTEIMRRAVQLLEDRRDERARLLEDRR</sequence>
<accession>A0ABT4J9T9</accession>
<dbReference type="Proteomes" id="UP001149822">
    <property type="component" value="Unassembled WGS sequence"/>
</dbReference>
<name>A0ABT4J9T9_9RHOB</name>
<keyword evidence="1" id="KW-0812">Transmembrane</keyword>
<keyword evidence="1" id="KW-0472">Membrane</keyword>
<dbReference type="EMBL" id="JAPTYD010000056">
    <property type="protein sequence ID" value="MCZ0963900.1"/>
    <property type="molecule type" value="Genomic_DNA"/>
</dbReference>
<proteinExistence type="predicted"/>
<dbReference type="RefSeq" id="WP_268943997.1">
    <property type="nucleotide sequence ID" value="NZ_JAPTYD010000056.1"/>
</dbReference>
<reference evidence="2" key="1">
    <citation type="submission" date="2022-12" db="EMBL/GenBank/DDBJ databases">
        <title>Paracoccus sp. EF6 isolated from a lake water.</title>
        <authorList>
            <person name="Liu H."/>
        </authorList>
    </citation>
    <scope>NUCLEOTIDE SEQUENCE</scope>
    <source>
        <strain evidence="2">EF6</strain>
    </source>
</reference>